<comment type="caution">
    <text evidence="7">The sequence shown here is derived from an EMBL/GenBank/DDBJ whole genome shotgun (WGS) entry which is preliminary data.</text>
</comment>
<accession>A0ABT3N8V9</accession>
<evidence type="ECO:0000256" key="4">
    <source>
        <dbReference type="ARBA" id="ARBA00023125"/>
    </source>
</evidence>
<dbReference type="SUPFAM" id="SSF46785">
    <property type="entry name" value="Winged helix' DNA-binding domain"/>
    <property type="match status" value="1"/>
</dbReference>
<keyword evidence="3" id="KW-0805">Transcription regulation</keyword>
<comment type="similarity">
    <text evidence="1">In the C-terminal section; belongs to the class-I pyridoxal-phosphate-dependent aminotransferase family.</text>
</comment>
<evidence type="ECO:0000259" key="6">
    <source>
        <dbReference type="PROSITE" id="PS50949"/>
    </source>
</evidence>
<dbReference type="InterPro" id="IPR015422">
    <property type="entry name" value="PyrdxlP-dep_Trfase_small"/>
</dbReference>
<evidence type="ECO:0000256" key="1">
    <source>
        <dbReference type="ARBA" id="ARBA00005384"/>
    </source>
</evidence>
<reference evidence="7 8" key="1">
    <citation type="submission" date="2022-11" db="EMBL/GenBank/DDBJ databases">
        <title>Desulfobotulus tamanensis H1 sp. nov. - anaerobic, alkaliphilic, sulphate reducing bacterium isolated from terrestrial mud volcano.</title>
        <authorList>
            <person name="Frolova A."/>
            <person name="Merkel A.Y."/>
            <person name="Slobodkin A.I."/>
        </authorList>
    </citation>
    <scope>NUCLEOTIDE SEQUENCE [LARGE SCALE GENOMIC DNA]</scope>
    <source>
        <strain evidence="7 8">H1</strain>
    </source>
</reference>
<protein>
    <submittedName>
        <fullName evidence="7">PLP-dependent aminotransferase family protein</fullName>
    </submittedName>
</protein>
<dbReference type="InterPro" id="IPR015424">
    <property type="entry name" value="PyrdxlP-dep_Trfase"/>
</dbReference>
<evidence type="ECO:0000256" key="3">
    <source>
        <dbReference type="ARBA" id="ARBA00023015"/>
    </source>
</evidence>
<dbReference type="Proteomes" id="UP001209681">
    <property type="component" value="Unassembled WGS sequence"/>
</dbReference>
<dbReference type="RefSeq" id="WP_265424760.1">
    <property type="nucleotide sequence ID" value="NZ_JAPFPW010000007.1"/>
</dbReference>
<dbReference type="GO" id="GO:0008483">
    <property type="term" value="F:transaminase activity"/>
    <property type="evidence" value="ECO:0007669"/>
    <property type="project" value="UniProtKB-KW"/>
</dbReference>
<dbReference type="InterPro" id="IPR036388">
    <property type="entry name" value="WH-like_DNA-bd_sf"/>
</dbReference>
<organism evidence="7 8">
    <name type="scientific">Desulfobotulus pelophilus</name>
    <dbReference type="NCBI Taxonomy" id="2823377"/>
    <lineage>
        <taxon>Bacteria</taxon>
        <taxon>Pseudomonadati</taxon>
        <taxon>Thermodesulfobacteriota</taxon>
        <taxon>Desulfobacteria</taxon>
        <taxon>Desulfobacterales</taxon>
        <taxon>Desulfobacteraceae</taxon>
        <taxon>Desulfobotulus</taxon>
    </lineage>
</organism>
<keyword evidence="4" id="KW-0238">DNA-binding</keyword>
<keyword evidence="7" id="KW-0808">Transferase</keyword>
<dbReference type="SUPFAM" id="SSF53383">
    <property type="entry name" value="PLP-dependent transferases"/>
    <property type="match status" value="1"/>
</dbReference>
<dbReference type="SMART" id="SM00345">
    <property type="entry name" value="HTH_GNTR"/>
    <property type="match status" value="1"/>
</dbReference>
<gene>
    <name evidence="7" type="ORF">OOT00_07835</name>
</gene>
<keyword evidence="5" id="KW-0804">Transcription</keyword>
<evidence type="ECO:0000313" key="8">
    <source>
        <dbReference type="Proteomes" id="UP001209681"/>
    </source>
</evidence>
<dbReference type="InterPro" id="IPR051446">
    <property type="entry name" value="HTH_trans_reg/aminotransferase"/>
</dbReference>
<dbReference type="Gene3D" id="1.10.10.10">
    <property type="entry name" value="Winged helix-like DNA-binding domain superfamily/Winged helix DNA-binding domain"/>
    <property type="match status" value="1"/>
</dbReference>
<keyword evidence="7" id="KW-0032">Aminotransferase</keyword>
<dbReference type="PROSITE" id="PS50949">
    <property type="entry name" value="HTH_GNTR"/>
    <property type="match status" value="1"/>
</dbReference>
<dbReference type="CDD" id="cd00609">
    <property type="entry name" value="AAT_like"/>
    <property type="match status" value="1"/>
</dbReference>
<evidence type="ECO:0000313" key="7">
    <source>
        <dbReference type="EMBL" id="MCW7753892.1"/>
    </source>
</evidence>
<dbReference type="CDD" id="cd07377">
    <property type="entry name" value="WHTH_GntR"/>
    <property type="match status" value="1"/>
</dbReference>
<dbReference type="InterPro" id="IPR004839">
    <property type="entry name" value="Aminotransferase_I/II_large"/>
</dbReference>
<dbReference type="InterPro" id="IPR036390">
    <property type="entry name" value="WH_DNA-bd_sf"/>
</dbReference>
<name>A0ABT3N8V9_9BACT</name>
<proteinExistence type="inferred from homology"/>
<dbReference type="PANTHER" id="PTHR46577">
    <property type="entry name" value="HTH-TYPE TRANSCRIPTIONAL REGULATORY PROTEIN GABR"/>
    <property type="match status" value="1"/>
</dbReference>
<evidence type="ECO:0000256" key="5">
    <source>
        <dbReference type="ARBA" id="ARBA00023163"/>
    </source>
</evidence>
<evidence type="ECO:0000256" key="2">
    <source>
        <dbReference type="ARBA" id="ARBA00022898"/>
    </source>
</evidence>
<feature type="domain" description="HTH gntR-type" evidence="6">
    <location>
        <begin position="9"/>
        <end position="77"/>
    </location>
</feature>
<dbReference type="PANTHER" id="PTHR46577:SF2">
    <property type="entry name" value="TRANSCRIPTIONAL REGULATORY PROTEIN"/>
    <property type="match status" value="1"/>
</dbReference>
<keyword evidence="8" id="KW-1185">Reference proteome</keyword>
<dbReference type="Gene3D" id="3.90.1150.10">
    <property type="entry name" value="Aspartate Aminotransferase, domain 1"/>
    <property type="match status" value="1"/>
</dbReference>
<dbReference type="EMBL" id="JAPFPW010000007">
    <property type="protein sequence ID" value="MCW7753892.1"/>
    <property type="molecule type" value="Genomic_DNA"/>
</dbReference>
<dbReference type="Pfam" id="PF00392">
    <property type="entry name" value="GntR"/>
    <property type="match status" value="1"/>
</dbReference>
<dbReference type="InterPro" id="IPR015421">
    <property type="entry name" value="PyrdxlP-dep_Trfase_major"/>
</dbReference>
<dbReference type="Gene3D" id="3.40.640.10">
    <property type="entry name" value="Type I PLP-dependent aspartate aminotransferase-like (Major domain)"/>
    <property type="match status" value="1"/>
</dbReference>
<dbReference type="Pfam" id="PF00155">
    <property type="entry name" value="Aminotran_1_2"/>
    <property type="match status" value="1"/>
</dbReference>
<dbReference type="InterPro" id="IPR000524">
    <property type="entry name" value="Tscrpt_reg_HTH_GntR"/>
</dbReference>
<keyword evidence="2" id="KW-0663">Pyridoxal phosphate</keyword>
<sequence length="480" mass="53299">MKRETQDKKYRYEEIHDRMMRMVAKGVYRPGERMPSIRELSRSMGVSLNTVKQAYLLLEDQRIIESRPQSGYYVRPRGFDLPRQPDFSGPDLSPVQIPSAHISSQILSHAADPGMVPFGAAIPADECIPAAKLSSIMASQCRRQLHDSTAYSMPPGHVRLRVQIARRLTLAGCDVDPDEILITTGACEAVFLALKTLCRPGDTLAIGSPVYFNFLDMFRELSLKILEIPSSPETGLCLDTLETTLTSQKPAACLVISNFNNPLGVSLTDTKKEEMVRILARHKVPLVEDDINGDLSFVNVRPSVARAWDKRGEVLLCGSFSKTLAPGYRVGWLAGGRFREQAFRLKMMVSLASASPTQLAVAEFLHSGGYEHHLRHIRRIYANKTAAMADAIHRCFPAGTRITKPEGGFTLWVEMPEAVDSMVLYEKAMAQGISIAPGSLFSTTSHFRHYVRLNAAAWSDRNAWALETLGKMARTLMDSS</sequence>